<dbReference type="EMBL" id="CP036434">
    <property type="protein sequence ID" value="QDV06796.1"/>
    <property type="molecule type" value="Genomic_DNA"/>
</dbReference>
<feature type="domain" description="Glycosyl transferase family 1" evidence="2">
    <location>
        <begin position="221"/>
        <end position="389"/>
    </location>
</feature>
<feature type="compositionally biased region" description="Polar residues" evidence="1">
    <location>
        <begin position="1"/>
        <end position="14"/>
    </location>
</feature>
<name>A0A518ERT7_9BACT</name>
<dbReference type="RefSeq" id="WP_419191258.1">
    <property type="nucleotide sequence ID" value="NZ_CP036434.1"/>
</dbReference>
<evidence type="ECO:0000313" key="4">
    <source>
        <dbReference type="Proteomes" id="UP000320390"/>
    </source>
</evidence>
<reference evidence="3 4" key="1">
    <citation type="submission" date="2019-02" db="EMBL/GenBank/DDBJ databases">
        <title>Deep-cultivation of Planctomycetes and their phenomic and genomic characterization uncovers novel biology.</title>
        <authorList>
            <person name="Wiegand S."/>
            <person name="Jogler M."/>
            <person name="Boedeker C."/>
            <person name="Pinto D."/>
            <person name="Vollmers J."/>
            <person name="Rivas-Marin E."/>
            <person name="Kohn T."/>
            <person name="Peeters S.H."/>
            <person name="Heuer A."/>
            <person name="Rast P."/>
            <person name="Oberbeckmann S."/>
            <person name="Bunk B."/>
            <person name="Jeske O."/>
            <person name="Meyerdierks A."/>
            <person name="Storesund J.E."/>
            <person name="Kallscheuer N."/>
            <person name="Luecker S."/>
            <person name="Lage O.M."/>
            <person name="Pohl T."/>
            <person name="Merkel B.J."/>
            <person name="Hornburger P."/>
            <person name="Mueller R.-W."/>
            <person name="Bruemmer F."/>
            <person name="Labrenz M."/>
            <person name="Spormann A.M."/>
            <person name="Op den Camp H."/>
            <person name="Overmann J."/>
            <person name="Amann R."/>
            <person name="Jetten M.S.M."/>
            <person name="Mascher T."/>
            <person name="Medema M.H."/>
            <person name="Devos D.P."/>
            <person name="Kaster A.-K."/>
            <person name="Ovreas L."/>
            <person name="Rohde M."/>
            <person name="Galperin M.Y."/>
            <person name="Jogler C."/>
        </authorList>
    </citation>
    <scope>NUCLEOTIDE SEQUENCE [LARGE SCALE GENOMIC DNA]</scope>
    <source>
        <strain evidence="3 4">Poly30</strain>
    </source>
</reference>
<sequence>MQSPEAHGGTTSSGPGRINLGPDPRLVLVANARMPSQRAQSGQLARAARAFQRAGVATTVLHAKRRDTAAVPASVVWQKLLMDHDPNESAPELVAAPCSDWIDTVPRFAQFLPARLQEWTFGRSAARIVRRDFRGALCLARDVEVGHWLRGRPGLALEIHRVPGGETRRRWLLGAVEAGAQVVAISGGVRDDLIALGVPERRICVEHDAIDAGLGDRLPTREEARRALGIDASRPVVLYAGGLLRWKGVDGLVDAAGRLDDALVLIVGGMEADIGALRERAAGMGNVRIDGFQEAARIPTYLAAADVGVVPNRRTPRISSHYTSPLKVFEAMAAGLPLVVSDLPSLRDAVGPTGAAVFVEPEDPAALAAGISGLLDDPAARSSLAERARAAVQGCTWEARAHRILAFMAHESQVHPTP</sequence>
<keyword evidence="3" id="KW-0328">Glycosyltransferase</keyword>
<accession>A0A518ERT7</accession>
<dbReference type="Pfam" id="PF00534">
    <property type="entry name" value="Glycos_transf_1"/>
    <property type="match status" value="1"/>
</dbReference>
<evidence type="ECO:0000256" key="1">
    <source>
        <dbReference type="SAM" id="MobiDB-lite"/>
    </source>
</evidence>
<keyword evidence="4" id="KW-1185">Reference proteome</keyword>
<dbReference type="SUPFAM" id="SSF53756">
    <property type="entry name" value="UDP-Glycosyltransferase/glycogen phosphorylase"/>
    <property type="match status" value="1"/>
</dbReference>
<gene>
    <name evidence="3" type="primary">kanE_2</name>
    <name evidence="3" type="ORF">Poly30_23110</name>
</gene>
<protein>
    <submittedName>
        <fullName evidence="3">Alpha-D-kanosaminyltransferase</fullName>
        <ecNumber evidence="3">2.4.1.301</ecNumber>
    </submittedName>
</protein>
<feature type="region of interest" description="Disordered" evidence="1">
    <location>
        <begin position="1"/>
        <end position="22"/>
    </location>
</feature>
<dbReference type="AlphaFoldDB" id="A0A518ERT7"/>
<dbReference type="InterPro" id="IPR001296">
    <property type="entry name" value="Glyco_trans_1"/>
</dbReference>
<dbReference type="PANTHER" id="PTHR12526:SF600">
    <property type="entry name" value="GLYCOSYL TRANSFERASE GROUP 1"/>
    <property type="match status" value="1"/>
</dbReference>
<dbReference type="EC" id="2.4.1.301" evidence="3"/>
<keyword evidence="3" id="KW-0808">Transferase</keyword>
<dbReference type="GO" id="GO:0016757">
    <property type="term" value="F:glycosyltransferase activity"/>
    <property type="evidence" value="ECO:0007669"/>
    <property type="project" value="UniProtKB-KW"/>
</dbReference>
<dbReference type="Gene3D" id="3.40.50.2000">
    <property type="entry name" value="Glycogen Phosphorylase B"/>
    <property type="match status" value="1"/>
</dbReference>
<dbReference type="Proteomes" id="UP000320390">
    <property type="component" value="Chromosome"/>
</dbReference>
<proteinExistence type="predicted"/>
<organism evidence="3 4">
    <name type="scientific">Saltatorellus ferox</name>
    <dbReference type="NCBI Taxonomy" id="2528018"/>
    <lineage>
        <taxon>Bacteria</taxon>
        <taxon>Pseudomonadati</taxon>
        <taxon>Planctomycetota</taxon>
        <taxon>Planctomycetia</taxon>
        <taxon>Planctomycetia incertae sedis</taxon>
        <taxon>Saltatorellus</taxon>
    </lineage>
</organism>
<evidence type="ECO:0000313" key="3">
    <source>
        <dbReference type="EMBL" id="QDV06796.1"/>
    </source>
</evidence>
<evidence type="ECO:0000259" key="2">
    <source>
        <dbReference type="Pfam" id="PF00534"/>
    </source>
</evidence>
<dbReference type="PANTHER" id="PTHR12526">
    <property type="entry name" value="GLYCOSYLTRANSFERASE"/>
    <property type="match status" value="1"/>
</dbReference>